<dbReference type="InterPro" id="IPR019791">
    <property type="entry name" value="Haem_peroxidase_animal"/>
</dbReference>
<organism evidence="1 2">
    <name type="scientific">Gossypium barbadense</name>
    <name type="common">Sea Island cotton</name>
    <name type="synonym">Hibiscus barbadensis</name>
    <dbReference type="NCBI Taxonomy" id="3634"/>
    <lineage>
        <taxon>Eukaryota</taxon>
        <taxon>Viridiplantae</taxon>
        <taxon>Streptophyta</taxon>
        <taxon>Embryophyta</taxon>
        <taxon>Tracheophyta</taxon>
        <taxon>Spermatophyta</taxon>
        <taxon>Magnoliopsida</taxon>
        <taxon>eudicotyledons</taxon>
        <taxon>Gunneridae</taxon>
        <taxon>Pentapetalae</taxon>
        <taxon>rosids</taxon>
        <taxon>malvids</taxon>
        <taxon>Malvales</taxon>
        <taxon>Malvaceae</taxon>
        <taxon>Malvoideae</taxon>
        <taxon>Gossypium</taxon>
    </lineage>
</organism>
<dbReference type="AlphaFoldDB" id="A0A5J5TV61"/>
<dbReference type="EMBL" id="CM018212">
    <property type="protein sequence ID" value="KAB2059293.1"/>
    <property type="molecule type" value="Genomic_DNA"/>
</dbReference>
<keyword evidence="2" id="KW-1185">Reference proteome</keyword>
<evidence type="ECO:0000313" key="2">
    <source>
        <dbReference type="Proteomes" id="UP000327439"/>
    </source>
</evidence>
<dbReference type="Proteomes" id="UP000327439">
    <property type="component" value="Chromosome A11"/>
</dbReference>
<proteinExistence type="predicted"/>
<reference evidence="2" key="1">
    <citation type="journal article" date="2020" name="Nat. Genet.">
        <title>Genomic diversifications of five Gossypium allopolyploid species and their impact on cotton improvement.</title>
        <authorList>
            <person name="Chen Z.J."/>
            <person name="Sreedasyam A."/>
            <person name="Ando A."/>
            <person name="Song Q."/>
            <person name="De Santiago L.M."/>
            <person name="Hulse-Kemp A.M."/>
            <person name="Ding M."/>
            <person name="Ye W."/>
            <person name="Kirkbride R.C."/>
            <person name="Jenkins J."/>
            <person name="Plott C."/>
            <person name="Lovell J."/>
            <person name="Lin Y.M."/>
            <person name="Vaughn R."/>
            <person name="Liu B."/>
            <person name="Simpson S."/>
            <person name="Scheffler B.E."/>
            <person name="Wen L."/>
            <person name="Saski C.A."/>
            <person name="Grover C.E."/>
            <person name="Hu G."/>
            <person name="Conover J.L."/>
            <person name="Carlson J.W."/>
            <person name="Shu S."/>
            <person name="Boston L.B."/>
            <person name="Williams M."/>
            <person name="Peterson D.G."/>
            <person name="McGee K."/>
            <person name="Jones D.C."/>
            <person name="Wendel J.F."/>
            <person name="Stelly D.M."/>
            <person name="Grimwood J."/>
            <person name="Schmutz J."/>
        </authorList>
    </citation>
    <scope>NUCLEOTIDE SEQUENCE [LARGE SCALE GENOMIC DNA]</scope>
    <source>
        <strain evidence="2">cv. 3-79</strain>
    </source>
</reference>
<dbReference type="OrthoDB" id="992454at2759"/>
<evidence type="ECO:0000313" key="1">
    <source>
        <dbReference type="EMBL" id="KAB2059293.1"/>
    </source>
</evidence>
<name>A0A5J5TV61_GOSBA</name>
<dbReference type="Gene3D" id="3.10.10.10">
    <property type="entry name" value="HIV Type 1 Reverse Transcriptase, subunit A, domain 1"/>
    <property type="match status" value="1"/>
</dbReference>
<dbReference type="PROSITE" id="PS50292">
    <property type="entry name" value="PEROXIDASE_3"/>
    <property type="match status" value="1"/>
</dbReference>
<sequence length="72" mass="8351">MPGLSTDIVVHHLLIRQDCKPVQQKLRRMRPDIVLKIKDEVKKQFDAGFLQEVKYSEWVANIVPVPKKDGKV</sequence>
<protein>
    <submittedName>
        <fullName evidence="1">Uncharacterized protein</fullName>
    </submittedName>
</protein>
<accession>A0A5J5TV61</accession>
<gene>
    <name evidence="1" type="ORF">ES319_A11G291900v1</name>
</gene>
<dbReference type="SUPFAM" id="SSF56672">
    <property type="entry name" value="DNA/RNA polymerases"/>
    <property type="match status" value="1"/>
</dbReference>
<dbReference type="InterPro" id="IPR043502">
    <property type="entry name" value="DNA/RNA_pol_sf"/>
</dbReference>